<evidence type="ECO:0000313" key="1">
    <source>
        <dbReference type="EMBL" id="CAE06910.1"/>
    </source>
</evidence>
<dbReference type="STRING" id="84588.SYNW0395"/>
<sequence>MNDPFKLLLIGDSDSQLLACEALCRFPSDLNVQVTINAIPREGTPDSILQRAAALGDLWRLDMGQLLTHSELLHFDAIGVYLTGSKISDFRLALGLLPSRERPLLFCGFNGVVLEKFMEGMSWRLGYDLVCLSGPRDREALDRMLEGSPFAGQRTVLTGLHRQEISDDQLLDQEQRRKQLVFAEQVVMPSSPADRAEMVRILADLARRSPDWEVLIKPRIAPGEATFHSITDHISTTLQQALGHPPDNLRFDYRPLPDLLRQARLTATISSTAFFDALDMGCRPLVMADFGINPANGSHVFAGSGVWRCLDQVEDLDALDRSLPSPDADWLAWMGYGTNLDPVDLIEALGQLRADPPERLSTTSGYLSNANLSFTQLRRDAEQAIGQKNWEEAQSLLQLGSLMRPTHRNVARRLRAVQQRNRIIRRLLLSLTYRDVG</sequence>
<dbReference type="KEGG" id="syw:SYNW0395"/>
<protein>
    <submittedName>
        <fullName evidence="1">Uncharacterized protein</fullName>
    </submittedName>
</protein>
<gene>
    <name evidence="1" type="ordered locus">SYNW0395</name>
</gene>
<reference evidence="1 2" key="1">
    <citation type="journal article" date="2003" name="Nature">
        <title>The genome of a motile marine Synechococcus.</title>
        <authorList>
            <person name="Palenik B."/>
            <person name="Brahamsha B."/>
            <person name="Larimer F."/>
            <person name="Land M."/>
            <person name="Hauser L."/>
            <person name="Chain P."/>
            <person name="Lamerdin J."/>
            <person name="Regala W."/>
            <person name="Allen E.A."/>
            <person name="McCarren J."/>
            <person name="Paulsen I."/>
            <person name="Dufresne A."/>
            <person name="Partensky F."/>
            <person name="Webb E."/>
            <person name="Waterbury J."/>
        </authorList>
    </citation>
    <scope>NUCLEOTIDE SEQUENCE [LARGE SCALE GENOMIC DNA]</scope>
    <source>
        <strain evidence="1 2">WH8102</strain>
    </source>
</reference>
<proteinExistence type="predicted"/>
<dbReference type="AlphaFoldDB" id="Q7U963"/>
<dbReference type="RefSeq" id="WP_011127269.1">
    <property type="nucleotide sequence ID" value="NC_005070.1"/>
</dbReference>
<dbReference type="HOGENOM" id="CLU_628407_0_0_3"/>
<dbReference type="Proteomes" id="UP000001422">
    <property type="component" value="Chromosome"/>
</dbReference>
<dbReference type="InterPro" id="IPR046561">
    <property type="entry name" value="DUF6716"/>
</dbReference>
<organism evidence="1 2">
    <name type="scientific">Parasynechococcus marenigrum (strain WH8102)</name>
    <dbReference type="NCBI Taxonomy" id="84588"/>
    <lineage>
        <taxon>Bacteria</taxon>
        <taxon>Bacillati</taxon>
        <taxon>Cyanobacteriota</taxon>
        <taxon>Cyanophyceae</taxon>
        <taxon>Synechococcales</taxon>
        <taxon>Prochlorococcaceae</taxon>
        <taxon>Parasynechococcus</taxon>
        <taxon>Parasynechococcus marenigrum</taxon>
    </lineage>
</organism>
<accession>Q7U963</accession>
<evidence type="ECO:0000313" key="2">
    <source>
        <dbReference type="Proteomes" id="UP000001422"/>
    </source>
</evidence>
<dbReference type="EMBL" id="BX569690">
    <property type="protein sequence ID" value="CAE06910.1"/>
    <property type="molecule type" value="Genomic_DNA"/>
</dbReference>
<dbReference type="Pfam" id="PF20471">
    <property type="entry name" value="DUF6716"/>
    <property type="match status" value="1"/>
</dbReference>
<dbReference type="eggNOG" id="ENOG502Z966">
    <property type="taxonomic scope" value="Bacteria"/>
</dbReference>
<name>Q7U963_PARMW</name>
<keyword evidence="2" id="KW-1185">Reference proteome</keyword>